<dbReference type="Gene3D" id="3.30.70.100">
    <property type="match status" value="1"/>
</dbReference>
<dbReference type="FunFam" id="3.30.70.100:FF:000001">
    <property type="entry name" value="ATPase copper transporting beta"/>
    <property type="match status" value="1"/>
</dbReference>
<name>A0A1S1V9E1_9FIRM</name>
<evidence type="ECO:0000259" key="3">
    <source>
        <dbReference type="PROSITE" id="PS50846"/>
    </source>
</evidence>
<dbReference type="InterPro" id="IPR000428">
    <property type="entry name" value="Cu-bd"/>
</dbReference>
<dbReference type="GO" id="GO:0005507">
    <property type="term" value="F:copper ion binding"/>
    <property type="evidence" value="ECO:0007669"/>
    <property type="project" value="InterPro"/>
</dbReference>
<dbReference type="InterPro" id="IPR006122">
    <property type="entry name" value="HMA_Cu_ion-bd"/>
</dbReference>
<dbReference type="AlphaFoldDB" id="A0A1S1V9E1"/>
<sequence length="71" mass="7531">MRKKILIEGMSCEHCVKAVTEALGKLDGVGDVKVSLEEKNATVDIDGDVSDEAIKIAIKGAGYEVVGIEKI</sequence>
<gene>
    <name evidence="4" type="primary">copZ</name>
    <name evidence="4" type="ORF">EUAN_09180</name>
</gene>
<proteinExistence type="predicted"/>
<dbReference type="Proteomes" id="UP000180254">
    <property type="component" value="Unassembled WGS sequence"/>
</dbReference>
<evidence type="ECO:0000313" key="5">
    <source>
        <dbReference type="Proteomes" id="UP000180254"/>
    </source>
</evidence>
<dbReference type="PROSITE" id="PS01047">
    <property type="entry name" value="HMA_1"/>
    <property type="match status" value="1"/>
</dbReference>
<dbReference type="EMBL" id="MKIE01000002">
    <property type="protein sequence ID" value="OHW63134.1"/>
    <property type="molecule type" value="Genomic_DNA"/>
</dbReference>
<dbReference type="InterPro" id="IPR036163">
    <property type="entry name" value="HMA_dom_sf"/>
</dbReference>
<evidence type="ECO:0000256" key="2">
    <source>
        <dbReference type="ARBA" id="ARBA00023008"/>
    </source>
</evidence>
<dbReference type="RefSeq" id="WP_071062089.1">
    <property type="nucleotide sequence ID" value="NZ_MKIE01000002.1"/>
</dbReference>
<dbReference type="STRING" id="39480.EUAN_09180"/>
<dbReference type="Pfam" id="PF00403">
    <property type="entry name" value="HMA"/>
    <property type="match status" value="1"/>
</dbReference>
<dbReference type="InterPro" id="IPR017969">
    <property type="entry name" value="Heavy-metal-associated_CS"/>
</dbReference>
<dbReference type="PROSITE" id="PS50846">
    <property type="entry name" value="HMA_2"/>
    <property type="match status" value="1"/>
</dbReference>
<dbReference type="PRINTS" id="PR00944">
    <property type="entry name" value="CUEXPORT"/>
</dbReference>
<accession>A0A1S1V9E1</accession>
<dbReference type="InterPro" id="IPR006121">
    <property type="entry name" value="HMA_dom"/>
</dbReference>
<comment type="caution">
    <text evidence="4">The sequence shown here is derived from an EMBL/GenBank/DDBJ whole genome shotgun (WGS) entry which is preliminary data.</text>
</comment>
<keyword evidence="1" id="KW-0479">Metal-binding</keyword>
<dbReference type="GO" id="GO:0006825">
    <property type="term" value="P:copper ion transport"/>
    <property type="evidence" value="ECO:0007669"/>
    <property type="project" value="InterPro"/>
</dbReference>
<dbReference type="OrthoDB" id="9813965at2"/>
<dbReference type="NCBIfam" id="TIGR00003">
    <property type="entry name" value="copper ion binding protein"/>
    <property type="match status" value="1"/>
</dbReference>
<keyword evidence="2" id="KW-0186">Copper</keyword>
<protein>
    <submittedName>
        <fullName evidence="4">Copper chaperone CopZ</fullName>
    </submittedName>
</protein>
<dbReference type="SUPFAM" id="SSF55008">
    <property type="entry name" value="HMA, heavy metal-associated domain"/>
    <property type="match status" value="1"/>
</dbReference>
<feature type="domain" description="HMA" evidence="3">
    <location>
        <begin position="1"/>
        <end position="66"/>
    </location>
</feature>
<evidence type="ECO:0000313" key="4">
    <source>
        <dbReference type="EMBL" id="OHW63134.1"/>
    </source>
</evidence>
<keyword evidence="5" id="KW-1185">Reference proteome</keyword>
<reference evidence="4 5" key="1">
    <citation type="submission" date="2016-09" db="EMBL/GenBank/DDBJ databases">
        <title>Genome sequence of Eubacterium angustum.</title>
        <authorList>
            <person name="Poehlein A."/>
            <person name="Daniel R."/>
        </authorList>
    </citation>
    <scope>NUCLEOTIDE SEQUENCE [LARGE SCALE GENOMIC DNA]</scope>
    <source>
        <strain evidence="4 5">DSM 1989</strain>
    </source>
</reference>
<organism evidence="4 5">
    <name type="scientific">Andreesenia angusta</name>
    <dbReference type="NCBI Taxonomy" id="39480"/>
    <lineage>
        <taxon>Bacteria</taxon>
        <taxon>Bacillati</taxon>
        <taxon>Bacillota</taxon>
        <taxon>Tissierellia</taxon>
        <taxon>Tissierellales</taxon>
        <taxon>Gottschalkiaceae</taxon>
        <taxon>Andreesenia</taxon>
    </lineage>
</organism>
<dbReference type="CDD" id="cd00371">
    <property type="entry name" value="HMA"/>
    <property type="match status" value="1"/>
</dbReference>
<evidence type="ECO:0000256" key="1">
    <source>
        <dbReference type="ARBA" id="ARBA00022723"/>
    </source>
</evidence>